<dbReference type="Gene3D" id="3.90.660.20">
    <property type="entry name" value="Protoporphyrinogen oxidase, mitochondrial, domain 2"/>
    <property type="match status" value="1"/>
</dbReference>
<accession>A0A8T3BBG1</accession>
<keyword evidence="2" id="KW-1185">Reference proteome</keyword>
<dbReference type="OrthoDB" id="419752at2759"/>
<comment type="caution">
    <text evidence="1">The sequence shown here is derived from an EMBL/GenBank/DDBJ whole genome shotgun (WGS) entry which is preliminary data.</text>
</comment>
<dbReference type="AlphaFoldDB" id="A0A8T3BBG1"/>
<dbReference type="EMBL" id="JAGYWB010000010">
    <property type="protein sequence ID" value="KAI0507922.1"/>
    <property type="molecule type" value="Genomic_DNA"/>
</dbReference>
<protein>
    <submittedName>
        <fullName evidence="1">Uncharacterized protein</fullName>
    </submittedName>
</protein>
<evidence type="ECO:0000313" key="2">
    <source>
        <dbReference type="Proteomes" id="UP000829196"/>
    </source>
</evidence>
<proteinExistence type="predicted"/>
<organism evidence="1 2">
    <name type="scientific">Dendrobium nobile</name>
    <name type="common">Orchid</name>
    <dbReference type="NCBI Taxonomy" id="94219"/>
    <lineage>
        <taxon>Eukaryota</taxon>
        <taxon>Viridiplantae</taxon>
        <taxon>Streptophyta</taxon>
        <taxon>Embryophyta</taxon>
        <taxon>Tracheophyta</taxon>
        <taxon>Spermatophyta</taxon>
        <taxon>Magnoliopsida</taxon>
        <taxon>Liliopsida</taxon>
        <taxon>Asparagales</taxon>
        <taxon>Orchidaceae</taxon>
        <taxon>Epidendroideae</taxon>
        <taxon>Malaxideae</taxon>
        <taxon>Dendrobiinae</taxon>
        <taxon>Dendrobium</taxon>
    </lineage>
</organism>
<gene>
    <name evidence="1" type="ORF">KFK09_014050</name>
</gene>
<dbReference type="Proteomes" id="UP000829196">
    <property type="component" value="Unassembled WGS sequence"/>
</dbReference>
<reference evidence="1" key="1">
    <citation type="journal article" date="2022" name="Front. Genet.">
        <title>Chromosome-Scale Assembly of the Dendrobium nobile Genome Provides Insights Into the Molecular Mechanism of the Biosynthesis of the Medicinal Active Ingredient of Dendrobium.</title>
        <authorList>
            <person name="Xu Q."/>
            <person name="Niu S.-C."/>
            <person name="Li K.-L."/>
            <person name="Zheng P.-J."/>
            <person name="Zhang X.-J."/>
            <person name="Jia Y."/>
            <person name="Liu Y."/>
            <person name="Niu Y.-X."/>
            <person name="Yu L.-H."/>
            <person name="Chen D.-F."/>
            <person name="Zhang G.-Q."/>
        </authorList>
    </citation>
    <scope>NUCLEOTIDE SEQUENCE</scope>
    <source>
        <tissue evidence="1">Leaf</tissue>
    </source>
</reference>
<evidence type="ECO:0000313" key="1">
    <source>
        <dbReference type="EMBL" id="KAI0507922.1"/>
    </source>
</evidence>
<name>A0A8T3BBG1_DENNO</name>
<dbReference type="Gene3D" id="1.10.3110.10">
    <property type="entry name" value="protoporphyrinogen ix oxidase, domain 3"/>
    <property type="match status" value="1"/>
</dbReference>
<sequence length="163" mass="18108">MRRRQRNSASVALSQSRVDRPDWSNGPLSLGLPPTVFSFEVSLRVPGVGSLGAKKLVVIVYEPPELLLLVPFSNSRSQSNRLARFSPLSWLSAPSLTSNCDILLLSYEQPISQNKRYVVRNGMPQLIPSNPVALIKSNILSTQLKLPVDKISSMTHTFHRRSS</sequence>